<accession>A0AAE0FCH6</accession>
<evidence type="ECO:0000313" key="2">
    <source>
        <dbReference type="Proteomes" id="UP001190700"/>
    </source>
</evidence>
<dbReference type="Proteomes" id="UP001190700">
    <property type="component" value="Unassembled WGS sequence"/>
</dbReference>
<dbReference type="AlphaFoldDB" id="A0AAE0FCH6"/>
<protein>
    <submittedName>
        <fullName evidence="1">Uncharacterized protein</fullName>
    </submittedName>
</protein>
<gene>
    <name evidence="1" type="ORF">CYMTET_33735</name>
</gene>
<comment type="caution">
    <text evidence="1">The sequence shown here is derived from an EMBL/GenBank/DDBJ whole genome shotgun (WGS) entry which is preliminary data.</text>
</comment>
<name>A0AAE0FCH6_9CHLO</name>
<keyword evidence="2" id="KW-1185">Reference proteome</keyword>
<reference evidence="1 2" key="1">
    <citation type="journal article" date="2015" name="Genome Biol. Evol.">
        <title>Comparative Genomics of a Bacterivorous Green Alga Reveals Evolutionary Causalities and Consequences of Phago-Mixotrophic Mode of Nutrition.</title>
        <authorList>
            <person name="Burns J.A."/>
            <person name="Paasch A."/>
            <person name="Narechania A."/>
            <person name="Kim E."/>
        </authorList>
    </citation>
    <scope>NUCLEOTIDE SEQUENCE [LARGE SCALE GENOMIC DNA]</scope>
    <source>
        <strain evidence="1 2">PLY_AMNH</strain>
    </source>
</reference>
<evidence type="ECO:0000313" key="1">
    <source>
        <dbReference type="EMBL" id="KAK3257169.1"/>
    </source>
</evidence>
<proteinExistence type="predicted"/>
<dbReference type="EMBL" id="LGRX02020905">
    <property type="protein sequence ID" value="KAK3257169.1"/>
    <property type="molecule type" value="Genomic_DNA"/>
</dbReference>
<organism evidence="1 2">
    <name type="scientific">Cymbomonas tetramitiformis</name>
    <dbReference type="NCBI Taxonomy" id="36881"/>
    <lineage>
        <taxon>Eukaryota</taxon>
        <taxon>Viridiplantae</taxon>
        <taxon>Chlorophyta</taxon>
        <taxon>Pyramimonadophyceae</taxon>
        <taxon>Pyramimonadales</taxon>
        <taxon>Pyramimonadaceae</taxon>
        <taxon>Cymbomonas</taxon>
    </lineage>
</organism>
<sequence length="196" mass="20603">MFLHACLIPVDGRRFASLGTSYALQFVCYLIRALPCFCTLPSSAGGVVDWPFSARLIHWGSLPSSTEGWTGSLLGARLPSSTGVGLAFPGAPHPLAVGVGGILPFSARLLIHWGWDWPFPAPSTVDWPSPRLPSSTGGGLAFLARLPLIHWGGLAFLGAPPLIHWPFLARLPSSTGGGVDWPFPARLPSSTGGGVD</sequence>